<evidence type="ECO:0000256" key="2">
    <source>
        <dbReference type="ARBA" id="ARBA00023034"/>
    </source>
</evidence>
<keyword evidence="2" id="KW-0333">Golgi apparatus</keyword>
<dbReference type="Pfam" id="PF05719">
    <property type="entry name" value="GPP34"/>
    <property type="match status" value="1"/>
</dbReference>
<keyword evidence="3" id="KW-0446">Lipid-binding</keyword>
<dbReference type="GO" id="GO:0012505">
    <property type="term" value="C:endomembrane system"/>
    <property type="evidence" value="ECO:0007669"/>
    <property type="project" value="UniProtKB-ARBA"/>
</dbReference>
<evidence type="ECO:0000256" key="4">
    <source>
        <dbReference type="ARBA" id="ARBA00023136"/>
    </source>
</evidence>
<evidence type="ECO:0000256" key="3">
    <source>
        <dbReference type="ARBA" id="ARBA00023121"/>
    </source>
</evidence>
<keyword evidence="4" id="KW-0472">Membrane</keyword>
<sequence length="207" mass="22992">MNLPESLPARLYLLAYDTDKNRLTARSQLGLVLRAAALTDLYLTERLTDEDGKPHAVDGRPAGDPVLDDLARQIAGSRPRRWHRWIGRQERGTVRAVREYLEAQRCIKVSHRALLPDKVELRDRRAVKAYADSVHATLRQPAARADARTASVLALAARGEVRTVVSRGDRREYGQRLDELAVYTGPVADALRKALRTKRAAIASAGG</sequence>
<organism evidence="5 6">
    <name type="scientific">Actinoallomurus bryophytorum</name>
    <dbReference type="NCBI Taxonomy" id="1490222"/>
    <lineage>
        <taxon>Bacteria</taxon>
        <taxon>Bacillati</taxon>
        <taxon>Actinomycetota</taxon>
        <taxon>Actinomycetes</taxon>
        <taxon>Streptosporangiales</taxon>
        <taxon>Thermomonosporaceae</taxon>
        <taxon>Actinoallomurus</taxon>
    </lineage>
</organism>
<protein>
    <submittedName>
        <fullName evidence="5">Golgi phosphoprotein 3 GPP34</fullName>
    </submittedName>
</protein>
<proteinExistence type="predicted"/>
<dbReference type="GO" id="GO:0070273">
    <property type="term" value="F:phosphatidylinositol-4-phosphate binding"/>
    <property type="evidence" value="ECO:0007669"/>
    <property type="project" value="InterPro"/>
</dbReference>
<name>A0A543CK51_9ACTN</name>
<reference evidence="5 6" key="1">
    <citation type="submission" date="2019-06" db="EMBL/GenBank/DDBJ databases">
        <title>Sequencing the genomes of 1000 actinobacteria strains.</title>
        <authorList>
            <person name="Klenk H.-P."/>
        </authorList>
    </citation>
    <scope>NUCLEOTIDE SEQUENCE [LARGE SCALE GENOMIC DNA]</scope>
    <source>
        <strain evidence="5 6">DSM 102200</strain>
    </source>
</reference>
<dbReference type="GO" id="GO:0005737">
    <property type="term" value="C:cytoplasm"/>
    <property type="evidence" value="ECO:0007669"/>
    <property type="project" value="UniProtKB-ARBA"/>
</dbReference>
<comment type="subcellular location">
    <subcellularLocation>
        <location evidence="1">Golgi apparatus membrane</location>
        <topology evidence="1">Peripheral membrane protein</topology>
        <orientation evidence="1">Cytoplasmic side</orientation>
    </subcellularLocation>
</comment>
<accession>A0A543CK51</accession>
<evidence type="ECO:0000313" key="5">
    <source>
        <dbReference type="EMBL" id="TQL97277.1"/>
    </source>
</evidence>
<comment type="caution">
    <text evidence="5">The sequence shown here is derived from an EMBL/GenBank/DDBJ whole genome shotgun (WGS) entry which is preliminary data.</text>
</comment>
<gene>
    <name evidence="5" type="ORF">FB559_2856</name>
</gene>
<dbReference type="InterPro" id="IPR038261">
    <property type="entry name" value="GPP34-like_sf"/>
</dbReference>
<evidence type="ECO:0000256" key="1">
    <source>
        <dbReference type="ARBA" id="ARBA00004255"/>
    </source>
</evidence>
<dbReference type="InterPro" id="IPR008628">
    <property type="entry name" value="GPP34-like"/>
</dbReference>
<dbReference type="RefSeq" id="WP_185792198.1">
    <property type="nucleotide sequence ID" value="NZ_VFOZ01000001.1"/>
</dbReference>
<keyword evidence="6" id="KW-1185">Reference proteome</keyword>
<dbReference type="Proteomes" id="UP000316096">
    <property type="component" value="Unassembled WGS sequence"/>
</dbReference>
<dbReference type="Gene3D" id="1.10.3630.10">
    <property type="entry name" value="yeast vps74-n-term truncation variant domain like"/>
    <property type="match status" value="1"/>
</dbReference>
<dbReference type="AlphaFoldDB" id="A0A543CK51"/>
<evidence type="ECO:0000313" key="6">
    <source>
        <dbReference type="Proteomes" id="UP000316096"/>
    </source>
</evidence>
<dbReference type="EMBL" id="VFOZ01000001">
    <property type="protein sequence ID" value="TQL97277.1"/>
    <property type="molecule type" value="Genomic_DNA"/>
</dbReference>